<name>X1GRY9_9ZZZZ</name>
<feature type="non-terminal residue" evidence="1">
    <location>
        <position position="1"/>
    </location>
</feature>
<evidence type="ECO:0000313" key="1">
    <source>
        <dbReference type="EMBL" id="GAH59932.1"/>
    </source>
</evidence>
<comment type="caution">
    <text evidence="1">The sequence shown here is derived from an EMBL/GenBank/DDBJ whole genome shotgun (WGS) entry which is preliminary data.</text>
</comment>
<protein>
    <submittedName>
        <fullName evidence="1">Uncharacterized protein</fullName>
    </submittedName>
</protein>
<gene>
    <name evidence="1" type="ORF">S03H2_28892</name>
</gene>
<proteinExistence type="predicted"/>
<reference evidence="1" key="1">
    <citation type="journal article" date="2014" name="Front. Microbiol.">
        <title>High frequency of phylogenetically diverse reductive dehalogenase-homologous genes in deep subseafloor sedimentary metagenomes.</title>
        <authorList>
            <person name="Kawai M."/>
            <person name="Futagami T."/>
            <person name="Toyoda A."/>
            <person name="Takaki Y."/>
            <person name="Nishi S."/>
            <person name="Hori S."/>
            <person name="Arai W."/>
            <person name="Tsubouchi T."/>
            <person name="Morono Y."/>
            <person name="Uchiyama I."/>
            <person name="Ito T."/>
            <person name="Fujiyama A."/>
            <person name="Inagaki F."/>
            <person name="Takami H."/>
        </authorList>
    </citation>
    <scope>NUCLEOTIDE SEQUENCE</scope>
    <source>
        <strain evidence="1">Expedition CK06-06</strain>
    </source>
</reference>
<accession>X1GRY9</accession>
<organism evidence="1">
    <name type="scientific">marine sediment metagenome</name>
    <dbReference type="NCBI Taxonomy" id="412755"/>
    <lineage>
        <taxon>unclassified sequences</taxon>
        <taxon>metagenomes</taxon>
        <taxon>ecological metagenomes</taxon>
    </lineage>
</organism>
<dbReference type="AlphaFoldDB" id="X1GRY9"/>
<dbReference type="EMBL" id="BARU01017411">
    <property type="protein sequence ID" value="GAH59932.1"/>
    <property type="molecule type" value="Genomic_DNA"/>
</dbReference>
<sequence length="35" mass="3646">DELEKHFPVDGAETLEQLCGVCGQDDGGNIWGGVG</sequence>